<evidence type="ECO:0000313" key="9">
    <source>
        <dbReference type="EMBL" id="QFZ79123.1"/>
    </source>
</evidence>
<dbReference type="Gene3D" id="3.20.20.70">
    <property type="entry name" value="Aldolase class I"/>
    <property type="match status" value="1"/>
</dbReference>
<proteinExistence type="inferred from homology"/>
<dbReference type="InterPro" id="IPR008259">
    <property type="entry name" value="FMN_hydac_DH_AS"/>
</dbReference>
<evidence type="ECO:0000256" key="1">
    <source>
        <dbReference type="ARBA" id="ARBA00001917"/>
    </source>
</evidence>
<organism evidence="9 10">
    <name type="scientific">Streptomyces fagopyri</name>
    <dbReference type="NCBI Taxonomy" id="2662397"/>
    <lineage>
        <taxon>Bacteria</taxon>
        <taxon>Bacillati</taxon>
        <taxon>Actinomycetota</taxon>
        <taxon>Actinomycetes</taxon>
        <taxon>Kitasatosporales</taxon>
        <taxon>Streptomycetaceae</taxon>
        <taxon>Streptomyces</taxon>
    </lineage>
</organism>
<dbReference type="InterPro" id="IPR012133">
    <property type="entry name" value="Alpha-hydoxy_acid_DH_FMN"/>
</dbReference>
<dbReference type="CDD" id="cd02809">
    <property type="entry name" value="alpha_hydroxyacid_oxid_FMN"/>
    <property type="match status" value="1"/>
</dbReference>
<dbReference type="PANTHER" id="PTHR10578">
    <property type="entry name" value="S -2-HYDROXY-ACID OXIDASE-RELATED"/>
    <property type="match status" value="1"/>
</dbReference>
<keyword evidence="3 7" id="KW-0288">FMN</keyword>
<evidence type="ECO:0000256" key="3">
    <source>
        <dbReference type="ARBA" id="ARBA00022643"/>
    </source>
</evidence>
<evidence type="ECO:0000256" key="6">
    <source>
        <dbReference type="PIRSR" id="PIRSR000138-1"/>
    </source>
</evidence>
<feature type="binding site" evidence="7">
    <location>
        <position position="238"/>
    </location>
    <ligand>
        <name>FMN</name>
        <dbReference type="ChEBI" id="CHEBI:58210"/>
    </ligand>
</feature>
<keyword evidence="4" id="KW-0560">Oxidoreductase</keyword>
<evidence type="ECO:0000256" key="4">
    <source>
        <dbReference type="ARBA" id="ARBA00023002"/>
    </source>
</evidence>
<reference evidence="9 10" key="1">
    <citation type="submission" date="2019-10" db="EMBL/GenBank/DDBJ databases">
        <title>A novel species.</title>
        <authorList>
            <person name="Gao J."/>
        </authorList>
    </citation>
    <scope>NUCLEOTIDE SEQUENCE [LARGE SCALE GENOMIC DNA]</scope>
    <source>
        <strain evidence="9 10">QMT-28</strain>
    </source>
</reference>
<keyword evidence="2 7" id="KW-0285">Flavoprotein</keyword>
<feature type="binding site" evidence="7">
    <location>
        <position position="170"/>
    </location>
    <ligand>
        <name>glyoxylate</name>
        <dbReference type="ChEBI" id="CHEBI:36655"/>
    </ligand>
</feature>
<evidence type="ECO:0000259" key="8">
    <source>
        <dbReference type="PROSITE" id="PS51349"/>
    </source>
</evidence>
<dbReference type="GO" id="GO:0016614">
    <property type="term" value="F:oxidoreductase activity, acting on CH-OH group of donors"/>
    <property type="evidence" value="ECO:0007669"/>
    <property type="project" value="UniProtKB-ARBA"/>
</dbReference>
<dbReference type="SUPFAM" id="SSF51395">
    <property type="entry name" value="FMN-linked oxidoreductases"/>
    <property type="match status" value="1"/>
</dbReference>
<feature type="binding site" evidence="7">
    <location>
        <position position="135"/>
    </location>
    <ligand>
        <name>glyoxylate</name>
        <dbReference type="ChEBI" id="CHEBI:36655"/>
    </ligand>
</feature>
<dbReference type="Pfam" id="PF01070">
    <property type="entry name" value="FMN_dh"/>
    <property type="match status" value="1"/>
</dbReference>
<dbReference type="PIRSF" id="PIRSF000138">
    <property type="entry name" value="Al-hdrx_acd_dh"/>
    <property type="match status" value="1"/>
</dbReference>
<dbReference type="KEGG" id="sfy:GFH48_36330"/>
<name>A0A5Q0LPL5_9ACTN</name>
<dbReference type="PROSITE" id="PS51349">
    <property type="entry name" value="FMN_HYDROXY_ACID_DH_2"/>
    <property type="match status" value="1"/>
</dbReference>
<accession>A0A5Q0LPL5</accession>
<evidence type="ECO:0000256" key="5">
    <source>
        <dbReference type="ARBA" id="ARBA00024042"/>
    </source>
</evidence>
<evidence type="ECO:0000256" key="7">
    <source>
        <dbReference type="PIRSR" id="PIRSR000138-2"/>
    </source>
</evidence>
<comment type="cofactor">
    <cofactor evidence="1">
        <name>FMN</name>
        <dbReference type="ChEBI" id="CHEBI:58210"/>
    </cofactor>
</comment>
<dbReference type="InterPro" id="IPR013785">
    <property type="entry name" value="Aldolase_TIM"/>
</dbReference>
<feature type="binding site" evidence="7">
    <location>
        <begin position="316"/>
        <end position="317"/>
    </location>
    <ligand>
        <name>FMN</name>
        <dbReference type="ChEBI" id="CHEBI:58210"/>
    </ligand>
</feature>
<evidence type="ECO:0000256" key="2">
    <source>
        <dbReference type="ARBA" id="ARBA00022630"/>
    </source>
</evidence>
<feature type="binding site" evidence="7">
    <location>
        <begin position="84"/>
        <end position="86"/>
    </location>
    <ligand>
        <name>FMN</name>
        <dbReference type="ChEBI" id="CHEBI:58210"/>
    </ligand>
</feature>
<dbReference type="GO" id="GO:0010181">
    <property type="term" value="F:FMN binding"/>
    <property type="evidence" value="ECO:0007669"/>
    <property type="project" value="InterPro"/>
</dbReference>
<dbReference type="InterPro" id="IPR000262">
    <property type="entry name" value="FMN-dep_DH"/>
</dbReference>
<dbReference type="PROSITE" id="PS00557">
    <property type="entry name" value="FMN_HYDROXY_ACID_DH_1"/>
    <property type="match status" value="1"/>
</dbReference>
<gene>
    <name evidence="9" type="ORF">GFH48_36330</name>
</gene>
<sequence length="384" mass="40016">MSPATTNACLLTPADAEEHARLALPPTVERFVNGAAGTGLTLRANREALDRVCLVPRVLTDVSSPVTAGRLLGVDAKMPVAVAPMAYQRAVHEDGELATAGAARDLGVPFTVSMFSSHSVEEIAAVGATMWFQVYWLRDRGRTVELLRRAEAAGCVAVMLTVDTPRMGRRLDDLRAGFSLPDGVKAAHFRDLSGPGPGDPTPGVSEVAAQTAALVDPSLSWSDIEWLREQTRLPLILKGVLDPLDARRAVRHGVDAVVVSNHGGRQLDGAVASVDALPAVAEAADGCCEVLLDSGVRSGTDIIKAVALGATGVLLGRPVLWGLAAGGGEGAKHVLRLVQEELEHALALAGCPDLGAASRLRTVTADGRTGAVLERARGDMVGAR</sequence>
<feature type="domain" description="FMN hydroxy acid dehydrogenase" evidence="8">
    <location>
        <begin position="5"/>
        <end position="367"/>
    </location>
</feature>
<feature type="active site" description="Proton acceptor" evidence="6">
    <location>
        <position position="262"/>
    </location>
</feature>
<comment type="similarity">
    <text evidence="5">Belongs to the FMN-dependent alpha-hydroxy acid dehydrogenase family.</text>
</comment>
<evidence type="ECO:0000313" key="10">
    <source>
        <dbReference type="Proteomes" id="UP000326179"/>
    </source>
</evidence>
<keyword evidence="10" id="KW-1185">Reference proteome</keyword>
<feature type="binding site" evidence="7">
    <location>
        <position position="113"/>
    </location>
    <ligand>
        <name>FMN</name>
        <dbReference type="ChEBI" id="CHEBI:58210"/>
    </ligand>
</feature>
<feature type="binding site" evidence="7">
    <location>
        <position position="262"/>
    </location>
    <ligand>
        <name>glyoxylate</name>
        <dbReference type="ChEBI" id="CHEBI:36655"/>
    </ligand>
</feature>
<dbReference type="InterPro" id="IPR037396">
    <property type="entry name" value="FMN_HAD"/>
</dbReference>
<feature type="binding site" evidence="7">
    <location>
        <position position="133"/>
    </location>
    <ligand>
        <name>FMN</name>
        <dbReference type="ChEBI" id="CHEBI:58210"/>
    </ligand>
</feature>
<dbReference type="AlphaFoldDB" id="A0A5Q0LPL5"/>
<dbReference type="PANTHER" id="PTHR10578:SF143">
    <property type="entry name" value="FMN-DEPENDENT ALPHA-HYDROXY ACID DEHYDROGENASE PB1A11.03"/>
    <property type="match status" value="1"/>
</dbReference>
<feature type="binding site" evidence="7">
    <location>
        <position position="260"/>
    </location>
    <ligand>
        <name>glyoxylate</name>
        <dbReference type="ChEBI" id="CHEBI:36655"/>
    </ligand>
</feature>
<feature type="binding site" evidence="7">
    <location>
        <position position="265"/>
    </location>
    <ligand>
        <name>glyoxylate</name>
        <dbReference type="ChEBI" id="CHEBI:36655"/>
    </ligand>
</feature>
<protein>
    <submittedName>
        <fullName evidence="9">Alpha-hydroxy-acid oxidizing protein</fullName>
    </submittedName>
</protein>
<feature type="binding site" evidence="7">
    <location>
        <position position="161"/>
    </location>
    <ligand>
        <name>FMN</name>
        <dbReference type="ChEBI" id="CHEBI:58210"/>
    </ligand>
</feature>
<dbReference type="Proteomes" id="UP000326179">
    <property type="component" value="Chromosome"/>
</dbReference>
<dbReference type="FunFam" id="3.20.20.70:FF:000029">
    <property type="entry name" value="L-lactate dehydrogenase"/>
    <property type="match status" value="1"/>
</dbReference>
<dbReference type="EMBL" id="CP045643">
    <property type="protein sequence ID" value="QFZ79123.1"/>
    <property type="molecule type" value="Genomic_DNA"/>
</dbReference>
<feature type="binding site" evidence="7">
    <location>
        <begin position="293"/>
        <end position="297"/>
    </location>
    <ligand>
        <name>FMN</name>
        <dbReference type="ChEBI" id="CHEBI:58210"/>
    </ligand>
</feature>